<accession>A0A917B701</accession>
<dbReference type="PROSITE" id="PS51819">
    <property type="entry name" value="VOC"/>
    <property type="match status" value="1"/>
</dbReference>
<reference evidence="3" key="2">
    <citation type="submission" date="2020-09" db="EMBL/GenBank/DDBJ databases">
        <authorList>
            <person name="Sun Q."/>
            <person name="Zhou Y."/>
        </authorList>
    </citation>
    <scope>NUCLEOTIDE SEQUENCE</scope>
    <source>
        <strain evidence="3">CGMCC 1.12153</strain>
    </source>
</reference>
<keyword evidence="4" id="KW-1185">Reference proteome</keyword>
<dbReference type="EMBL" id="BMEL01000003">
    <property type="protein sequence ID" value="GGF23322.1"/>
    <property type="molecule type" value="Genomic_DNA"/>
</dbReference>
<sequence length="280" mass="31506">MNYSTLESPFIKQVIIRVTQLAVAKHFYTEVLGLELITESKAELQLGVDDNVLLIVRSGADFKKQRGKAGLYHFALLVPTREDLGGVLQHLLKMKAPIQGAADHIFSEAIYLQDPDGNGVEIYCDRPKDQWKVKEDGSLPLASDPLDAEGLLQVANQWEGMPIQTVMGHIHLHVASIRDSLHFYHKLLGFQIKIQMREQALFLASNEYHHHIGLNTWAGEGVPPNPENAAGLVSFVLQVEEERELSCIEKQLQADDYQYERSNRQLFVKDPSGNLIFINA</sequence>
<dbReference type="GO" id="GO:0046872">
    <property type="term" value="F:metal ion binding"/>
    <property type="evidence" value="ECO:0007669"/>
    <property type="project" value="UniProtKB-KW"/>
</dbReference>
<dbReference type="AlphaFoldDB" id="A0A917B701"/>
<protein>
    <submittedName>
        <fullName evidence="3">Glyoxalase</fullName>
    </submittedName>
</protein>
<dbReference type="GO" id="GO:0004462">
    <property type="term" value="F:lactoylglutathione lyase activity"/>
    <property type="evidence" value="ECO:0007669"/>
    <property type="project" value="InterPro"/>
</dbReference>
<dbReference type="InterPro" id="IPR037523">
    <property type="entry name" value="VOC_core"/>
</dbReference>
<dbReference type="PANTHER" id="PTHR43279:SF1">
    <property type="entry name" value="CATECHOL-2,3-DIOXYGENASE"/>
    <property type="match status" value="1"/>
</dbReference>
<dbReference type="Pfam" id="PF00903">
    <property type="entry name" value="Glyoxalase"/>
    <property type="match status" value="2"/>
</dbReference>
<gene>
    <name evidence="3" type="ORF">GCM10010954_22630</name>
</gene>
<dbReference type="PANTHER" id="PTHR43279">
    <property type="entry name" value="CATECHOL-2,3-DIOXYGENASE"/>
    <property type="match status" value="1"/>
</dbReference>
<feature type="domain" description="VOC" evidence="2">
    <location>
        <begin position="10"/>
        <end position="125"/>
    </location>
</feature>
<dbReference type="InterPro" id="IPR029068">
    <property type="entry name" value="Glyas_Bleomycin-R_OHBP_Dase"/>
</dbReference>
<dbReference type="Gene3D" id="3.10.180.10">
    <property type="entry name" value="2,3-Dihydroxybiphenyl 1,2-Dioxygenase, domain 1"/>
    <property type="match status" value="2"/>
</dbReference>
<evidence type="ECO:0000256" key="1">
    <source>
        <dbReference type="ARBA" id="ARBA00022723"/>
    </source>
</evidence>
<reference evidence="3" key="1">
    <citation type="journal article" date="2014" name="Int. J. Syst. Evol. Microbiol.">
        <title>Complete genome sequence of Corynebacterium casei LMG S-19264T (=DSM 44701T), isolated from a smear-ripened cheese.</title>
        <authorList>
            <consortium name="US DOE Joint Genome Institute (JGI-PGF)"/>
            <person name="Walter F."/>
            <person name="Albersmeier A."/>
            <person name="Kalinowski J."/>
            <person name="Ruckert C."/>
        </authorList>
    </citation>
    <scope>NUCLEOTIDE SEQUENCE</scope>
    <source>
        <strain evidence="3">CGMCC 1.12153</strain>
    </source>
</reference>
<dbReference type="RefSeq" id="WP_188377634.1">
    <property type="nucleotide sequence ID" value="NZ_BMEL01000003.1"/>
</dbReference>
<dbReference type="PROSITE" id="PS00934">
    <property type="entry name" value="GLYOXALASE_I_1"/>
    <property type="match status" value="2"/>
</dbReference>
<dbReference type="Proteomes" id="UP000660110">
    <property type="component" value="Unassembled WGS sequence"/>
</dbReference>
<dbReference type="SUPFAM" id="SSF54593">
    <property type="entry name" value="Glyoxalase/Bleomycin resistance protein/Dihydroxybiphenyl dioxygenase"/>
    <property type="match status" value="2"/>
</dbReference>
<evidence type="ECO:0000313" key="3">
    <source>
        <dbReference type="EMBL" id="GGF23322.1"/>
    </source>
</evidence>
<keyword evidence="1" id="KW-0479">Metal-binding</keyword>
<evidence type="ECO:0000259" key="2">
    <source>
        <dbReference type="PROSITE" id="PS51819"/>
    </source>
</evidence>
<name>A0A917B701_HALAA</name>
<proteinExistence type="predicted"/>
<organism evidence="3 4">
    <name type="scientific">Halobacillus andaensis</name>
    <dbReference type="NCBI Taxonomy" id="1176239"/>
    <lineage>
        <taxon>Bacteria</taxon>
        <taxon>Bacillati</taxon>
        <taxon>Bacillota</taxon>
        <taxon>Bacilli</taxon>
        <taxon>Bacillales</taxon>
        <taxon>Bacillaceae</taxon>
        <taxon>Halobacillus</taxon>
    </lineage>
</organism>
<comment type="caution">
    <text evidence="3">The sequence shown here is derived from an EMBL/GenBank/DDBJ whole genome shotgun (WGS) entry which is preliminary data.</text>
</comment>
<dbReference type="CDD" id="cd16359">
    <property type="entry name" value="VOC_BsCatE_like_C"/>
    <property type="match status" value="1"/>
</dbReference>
<evidence type="ECO:0000313" key="4">
    <source>
        <dbReference type="Proteomes" id="UP000660110"/>
    </source>
</evidence>
<dbReference type="InterPro" id="IPR004360">
    <property type="entry name" value="Glyas_Fos-R_dOase_dom"/>
</dbReference>
<dbReference type="InterPro" id="IPR018146">
    <property type="entry name" value="Glyoxalase_1_CS"/>
</dbReference>